<keyword evidence="1" id="KW-0732">Signal</keyword>
<accession>A0A1S3J5W9</accession>
<dbReference type="PANTHER" id="PTHR47293:SF15">
    <property type="entry name" value="JACALIN-RELATED LECTIN 19"/>
    <property type="match status" value="1"/>
</dbReference>
<evidence type="ECO:0000313" key="3">
    <source>
        <dbReference type="Proteomes" id="UP000085678"/>
    </source>
</evidence>
<feature type="signal peptide" evidence="1">
    <location>
        <begin position="1"/>
        <end position="22"/>
    </location>
</feature>
<dbReference type="InterPro" id="IPR001229">
    <property type="entry name" value="Jacalin-like_lectin_dom"/>
</dbReference>
<name>A0A1S3J5W9_LINAN</name>
<dbReference type="SMART" id="SM00915">
    <property type="entry name" value="Jacalin"/>
    <property type="match status" value="1"/>
</dbReference>
<evidence type="ECO:0000313" key="4">
    <source>
        <dbReference type="RefSeq" id="XP_013405790.1"/>
    </source>
</evidence>
<keyword evidence="3" id="KW-1185">Reference proteome</keyword>
<reference evidence="4" key="1">
    <citation type="submission" date="2025-08" db="UniProtKB">
        <authorList>
            <consortium name="RefSeq"/>
        </authorList>
    </citation>
    <scope>IDENTIFICATION</scope>
    <source>
        <tissue evidence="4">Gonads</tissue>
    </source>
</reference>
<dbReference type="Pfam" id="PF01419">
    <property type="entry name" value="Jacalin"/>
    <property type="match status" value="1"/>
</dbReference>
<proteinExistence type="predicted"/>
<protein>
    <submittedName>
        <fullName evidence="4">Mannose/glucose-specific lectin</fullName>
    </submittedName>
</protein>
<evidence type="ECO:0000259" key="2">
    <source>
        <dbReference type="PROSITE" id="PS51752"/>
    </source>
</evidence>
<dbReference type="KEGG" id="lak:106170473"/>
<dbReference type="GeneID" id="106170473"/>
<dbReference type="InterPro" id="IPR003609">
    <property type="entry name" value="Pan_app"/>
</dbReference>
<dbReference type="AlphaFoldDB" id="A0A1S3J5W9"/>
<dbReference type="Pfam" id="PF00024">
    <property type="entry name" value="PAN_1"/>
    <property type="match status" value="1"/>
</dbReference>
<dbReference type="PROSITE" id="PS51752">
    <property type="entry name" value="JACALIN_LECTIN"/>
    <property type="match status" value="1"/>
</dbReference>
<gene>
    <name evidence="4" type="primary">LOC106170473</name>
</gene>
<dbReference type="OrthoDB" id="581739at2759"/>
<dbReference type="InterPro" id="IPR036404">
    <property type="entry name" value="Jacalin-like_lectin_dom_sf"/>
</dbReference>
<dbReference type="RefSeq" id="XP_013405790.1">
    <property type="nucleotide sequence ID" value="XM_013550336.1"/>
</dbReference>
<dbReference type="Proteomes" id="UP000085678">
    <property type="component" value="Unplaced"/>
</dbReference>
<evidence type="ECO:0000256" key="1">
    <source>
        <dbReference type="SAM" id="SignalP"/>
    </source>
</evidence>
<organism evidence="3 4">
    <name type="scientific">Lingula anatina</name>
    <name type="common">Brachiopod</name>
    <name type="synonym">Lingula unguis</name>
    <dbReference type="NCBI Taxonomy" id="7574"/>
    <lineage>
        <taxon>Eukaryota</taxon>
        <taxon>Metazoa</taxon>
        <taxon>Spiralia</taxon>
        <taxon>Lophotrochozoa</taxon>
        <taxon>Brachiopoda</taxon>
        <taxon>Linguliformea</taxon>
        <taxon>Lingulata</taxon>
        <taxon>Lingulida</taxon>
        <taxon>Linguloidea</taxon>
        <taxon>Lingulidae</taxon>
        <taxon>Lingula</taxon>
    </lineage>
</organism>
<dbReference type="SUPFAM" id="SSF51101">
    <property type="entry name" value="Mannose-binding lectins"/>
    <property type="match status" value="1"/>
</dbReference>
<dbReference type="PANTHER" id="PTHR47293">
    <property type="entry name" value="JACALIN-RELATED LECTIN 3"/>
    <property type="match status" value="1"/>
</dbReference>
<feature type="chain" id="PRO_5010178821" evidence="1">
    <location>
        <begin position="23"/>
        <end position="243"/>
    </location>
</feature>
<dbReference type="Gene3D" id="2.100.10.30">
    <property type="entry name" value="Jacalin-like lectin domain"/>
    <property type="match status" value="1"/>
</dbReference>
<feature type="domain" description="Jacalin-type lectin" evidence="2">
    <location>
        <begin position="101"/>
        <end position="235"/>
    </location>
</feature>
<sequence length="243" mass="26302">MAEEIIFAALLLIAIFVDPGQAKIRSAAFKITTEYRQQGGVSQSLGGHSREDCSMVCLADMSCVGVNYHQGTGACETYGFSARTGANTAGWVHLVHDRKCYVTHGPYGNLRESTFDDAAVSSSGPITGVTIRGASWIDSIQFKYGGTPGQHAGGDGGSPQTLQFTENEFITKIVITLHYSFVESLTFYTNLATYGPYGVPTTTETVLNFTNERRLSYISGRYGTYLNAIAFHQEADCGQEILS</sequence>
<dbReference type="InParanoid" id="A0A1S3J5W9"/>